<evidence type="ECO:0000313" key="3">
    <source>
        <dbReference type="Proteomes" id="UP000190166"/>
    </source>
</evidence>
<dbReference type="STRING" id="393003.SAMN05660461_5389"/>
<accession>A0A1T5P9S0</accession>
<feature type="transmembrane region" description="Helical" evidence="1">
    <location>
        <begin position="210"/>
        <end position="233"/>
    </location>
</feature>
<keyword evidence="1" id="KW-0812">Transmembrane</keyword>
<gene>
    <name evidence="2" type="ORF">SAMN05660461_5389</name>
</gene>
<organism evidence="2 3">
    <name type="scientific">Chitinophaga ginsengisegetis</name>
    <dbReference type="NCBI Taxonomy" id="393003"/>
    <lineage>
        <taxon>Bacteria</taxon>
        <taxon>Pseudomonadati</taxon>
        <taxon>Bacteroidota</taxon>
        <taxon>Chitinophagia</taxon>
        <taxon>Chitinophagales</taxon>
        <taxon>Chitinophagaceae</taxon>
        <taxon>Chitinophaga</taxon>
    </lineage>
</organism>
<dbReference type="Proteomes" id="UP000190166">
    <property type="component" value="Unassembled WGS sequence"/>
</dbReference>
<sequence length="324" mass="36979">MKGFWNYFWFIYMLFFAIPFPMLIYYNTEYGVIDGDGGTAPWLALTWLAVSAILWIILIQGWFRKWIILPFIMRGNILRLLKEGVKKNARVLTSKELPAEGKDVVTREITCSLENFCGTGITEQLTVNDTKPELNRYDVGKTIQLLIDGKLKAVPHLTLDGVTVGIKAGRIIMMCLAWLLVVAAIVGYYVYSYMLENHGRGWRFMAFYHPLLLCPLILLVSRIGFGWLLKLFIGTPDNALQLKYYGLRTDAQIVSAEQTGTYINEQPQVRFELRYQDDLGKTHTASLKKIVPLLDLGMTRQESVPVFYLKENPQQVAFASDIEG</sequence>
<reference evidence="2 3" key="1">
    <citation type="submission" date="2017-02" db="EMBL/GenBank/DDBJ databases">
        <authorList>
            <person name="Peterson S.W."/>
        </authorList>
    </citation>
    <scope>NUCLEOTIDE SEQUENCE [LARGE SCALE GENOMIC DNA]</scope>
    <source>
        <strain evidence="2 3">DSM 18108</strain>
    </source>
</reference>
<evidence type="ECO:0000313" key="2">
    <source>
        <dbReference type="EMBL" id="SKD09500.1"/>
    </source>
</evidence>
<dbReference type="RefSeq" id="WP_079472661.1">
    <property type="nucleotide sequence ID" value="NZ_FUZZ01000005.1"/>
</dbReference>
<keyword evidence="1" id="KW-0472">Membrane</keyword>
<name>A0A1T5P9S0_9BACT</name>
<keyword evidence="3" id="KW-1185">Reference proteome</keyword>
<feature type="transmembrane region" description="Helical" evidence="1">
    <location>
        <begin position="171"/>
        <end position="190"/>
    </location>
</feature>
<dbReference type="EMBL" id="FUZZ01000005">
    <property type="protein sequence ID" value="SKD09500.1"/>
    <property type="molecule type" value="Genomic_DNA"/>
</dbReference>
<keyword evidence="1" id="KW-1133">Transmembrane helix</keyword>
<feature type="transmembrane region" description="Helical" evidence="1">
    <location>
        <begin position="7"/>
        <end position="28"/>
    </location>
</feature>
<dbReference type="AlphaFoldDB" id="A0A1T5P9S0"/>
<evidence type="ECO:0000256" key="1">
    <source>
        <dbReference type="SAM" id="Phobius"/>
    </source>
</evidence>
<protein>
    <submittedName>
        <fullName evidence="2">Uncharacterized protein</fullName>
    </submittedName>
</protein>
<feature type="transmembrane region" description="Helical" evidence="1">
    <location>
        <begin position="40"/>
        <end position="63"/>
    </location>
</feature>
<proteinExistence type="predicted"/>